<gene>
    <name evidence="2" type="ORF">CDAR_4381</name>
</gene>
<evidence type="ECO:0000313" key="3">
    <source>
        <dbReference type="Proteomes" id="UP001054837"/>
    </source>
</evidence>
<comment type="caution">
    <text evidence="2">The sequence shown here is derived from an EMBL/GenBank/DDBJ whole genome shotgun (WGS) entry which is preliminary data.</text>
</comment>
<name>A0AAV4V8H9_9ARAC</name>
<feature type="transmembrane region" description="Helical" evidence="1">
    <location>
        <begin position="15"/>
        <end position="34"/>
    </location>
</feature>
<accession>A0AAV4V8H9</accession>
<sequence length="77" mass="8651">MILNESEPRLKKGNIPAPVALFCFPAFFPVIRYYDVIPRGKSEASSENGESIAVTLGINKIEQKNDAGEDFRNRRHS</sequence>
<keyword evidence="3" id="KW-1185">Reference proteome</keyword>
<dbReference type="Proteomes" id="UP001054837">
    <property type="component" value="Unassembled WGS sequence"/>
</dbReference>
<organism evidence="2 3">
    <name type="scientific">Caerostris darwini</name>
    <dbReference type="NCBI Taxonomy" id="1538125"/>
    <lineage>
        <taxon>Eukaryota</taxon>
        <taxon>Metazoa</taxon>
        <taxon>Ecdysozoa</taxon>
        <taxon>Arthropoda</taxon>
        <taxon>Chelicerata</taxon>
        <taxon>Arachnida</taxon>
        <taxon>Araneae</taxon>
        <taxon>Araneomorphae</taxon>
        <taxon>Entelegynae</taxon>
        <taxon>Araneoidea</taxon>
        <taxon>Araneidae</taxon>
        <taxon>Caerostris</taxon>
    </lineage>
</organism>
<dbReference type="EMBL" id="BPLQ01012627">
    <property type="protein sequence ID" value="GIY66577.1"/>
    <property type="molecule type" value="Genomic_DNA"/>
</dbReference>
<keyword evidence="1" id="KW-1133">Transmembrane helix</keyword>
<dbReference type="AlphaFoldDB" id="A0AAV4V8H9"/>
<keyword evidence="1" id="KW-0812">Transmembrane</keyword>
<keyword evidence="1" id="KW-0472">Membrane</keyword>
<evidence type="ECO:0000313" key="2">
    <source>
        <dbReference type="EMBL" id="GIY66577.1"/>
    </source>
</evidence>
<evidence type="ECO:0000256" key="1">
    <source>
        <dbReference type="SAM" id="Phobius"/>
    </source>
</evidence>
<reference evidence="2 3" key="1">
    <citation type="submission" date="2021-06" db="EMBL/GenBank/DDBJ databases">
        <title>Caerostris darwini draft genome.</title>
        <authorList>
            <person name="Kono N."/>
            <person name="Arakawa K."/>
        </authorList>
    </citation>
    <scope>NUCLEOTIDE SEQUENCE [LARGE SCALE GENOMIC DNA]</scope>
</reference>
<proteinExistence type="predicted"/>
<protein>
    <submittedName>
        <fullName evidence="2">Uncharacterized protein</fullName>
    </submittedName>
</protein>